<reference evidence="2 3" key="1">
    <citation type="journal article" date="2019" name="G3 (Bethesda)">
        <title>Sequencing of a Wild Apple (Malus baccata) Genome Unravels the Differences Between Cultivated and Wild Apple Species Regarding Disease Resistance and Cold Tolerance.</title>
        <authorList>
            <person name="Chen X."/>
        </authorList>
    </citation>
    <scope>NUCLEOTIDE SEQUENCE [LARGE SCALE GENOMIC DNA]</scope>
    <source>
        <strain evidence="3">cv. Shandingzi</strain>
        <tissue evidence="2">Leaves</tissue>
    </source>
</reference>
<proteinExistence type="predicted"/>
<dbReference type="GO" id="GO:0003729">
    <property type="term" value="F:mRNA binding"/>
    <property type="evidence" value="ECO:0007669"/>
    <property type="project" value="TreeGrafter"/>
</dbReference>
<evidence type="ECO:0000259" key="1">
    <source>
        <dbReference type="Pfam" id="PF02854"/>
    </source>
</evidence>
<protein>
    <recommendedName>
        <fullName evidence="1">MIF4G domain-containing protein</fullName>
    </recommendedName>
</protein>
<dbReference type="SUPFAM" id="SSF48371">
    <property type="entry name" value="ARM repeat"/>
    <property type="match status" value="1"/>
</dbReference>
<dbReference type="STRING" id="106549.A0A540NQR1"/>
<dbReference type="Gene3D" id="1.25.40.180">
    <property type="match status" value="1"/>
</dbReference>
<evidence type="ECO:0000313" key="3">
    <source>
        <dbReference type="Proteomes" id="UP000315295"/>
    </source>
</evidence>
<dbReference type="PANTHER" id="PTHR23253">
    <property type="entry name" value="EUKARYOTIC TRANSLATION INITIATION FACTOR 4 GAMMA"/>
    <property type="match status" value="1"/>
</dbReference>
<dbReference type="PANTHER" id="PTHR23253:SF62">
    <property type="entry name" value="MI DOMAIN-CONTAINING PROTEIN"/>
    <property type="match status" value="1"/>
</dbReference>
<sequence length="68" mass="7786">MSLRVQFELQDVIFLIFDKVVLEPTFCPMYALLCSDLNAILPPFPPENVGGKEITFNLCSRNLKDHIM</sequence>
<dbReference type="InterPro" id="IPR003890">
    <property type="entry name" value="MIF4G-like_typ-3"/>
</dbReference>
<dbReference type="AlphaFoldDB" id="A0A540NQR1"/>
<dbReference type="EMBL" id="VIEB01000015">
    <property type="protein sequence ID" value="TQE12943.1"/>
    <property type="molecule type" value="Genomic_DNA"/>
</dbReference>
<dbReference type="InterPro" id="IPR016024">
    <property type="entry name" value="ARM-type_fold"/>
</dbReference>
<accession>A0A540NQR1</accession>
<organism evidence="2 3">
    <name type="scientific">Malus baccata</name>
    <name type="common">Siberian crab apple</name>
    <name type="synonym">Pyrus baccata</name>
    <dbReference type="NCBI Taxonomy" id="106549"/>
    <lineage>
        <taxon>Eukaryota</taxon>
        <taxon>Viridiplantae</taxon>
        <taxon>Streptophyta</taxon>
        <taxon>Embryophyta</taxon>
        <taxon>Tracheophyta</taxon>
        <taxon>Spermatophyta</taxon>
        <taxon>Magnoliopsida</taxon>
        <taxon>eudicotyledons</taxon>
        <taxon>Gunneridae</taxon>
        <taxon>Pentapetalae</taxon>
        <taxon>rosids</taxon>
        <taxon>fabids</taxon>
        <taxon>Rosales</taxon>
        <taxon>Rosaceae</taxon>
        <taxon>Amygdaloideae</taxon>
        <taxon>Maleae</taxon>
        <taxon>Malus</taxon>
    </lineage>
</organism>
<dbReference type="Pfam" id="PF02854">
    <property type="entry name" value="MIF4G"/>
    <property type="match status" value="1"/>
</dbReference>
<evidence type="ECO:0000313" key="2">
    <source>
        <dbReference type="EMBL" id="TQE12943.1"/>
    </source>
</evidence>
<comment type="caution">
    <text evidence="2">The sequence shown here is derived from an EMBL/GenBank/DDBJ whole genome shotgun (WGS) entry which is preliminary data.</text>
</comment>
<dbReference type="Proteomes" id="UP000315295">
    <property type="component" value="Unassembled WGS sequence"/>
</dbReference>
<name>A0A540NQR1_MALBA</name>
<feature type="domain" description="MIF4G" evidence="1">
    <location>
        <begin position="9"/>
        <end position="47"/>
    </location>
</feature>
<gene>
    <name evidence="2" type="ORF">C1H46_001589</name>
</gene>
<dbReference type="GO" id="GO:0016281">
    <property type="term" value="C:eukaryotic translation initiation factor 4F complex"/>
    <property type="evidence" value="ECO:0007669"/>
    <property type="project" value="TreeGrafter"/>
</dbReference>
<keyword evidence="3" id="KW-1185">Reference proteome</keyword>
<dbReference type="GO" id="GO:0003743">
    <property type="term" value="F:translation initiation factor activity"/>
    <property type="evidence" value="ECO:0007669"/>
    <property type="project" value="TreeGrafter"/>
</dbReference>